<dbReference type="InterPro" id="IPR044843">
    <property type="entry name" value="Trans_IPPS_bact-type"/>
</dbReference>
<organism evidence="4 5">
    <name type="scientific">Pseudonocardia halophobica</name>
    <dbReference type="NCBI Taxonomy" id="29401"/>
    <lineage>
        <taxon>Bacteria</taxon>
        <taxon>Bacillati</taxon>
        <taxon>Actinomycetota</taxon>
        <taxon>Actinomycetes</taxon>
        <taxon>Pseudonocardiales</taxon>
        <taxon>Pseudonocardiaceae</taxon>
        <taxon>Pseudonocardia</taxon>
    </lineage>
</organism>
<dbReference type="InterPro" id="IPR008949">
    <property type="entry name" value="Isoprenoid_synthase_dom_sf"/>
</dbReference>
<feature type="compositionally biased region" description="Low complexity" evidence="3">
    <location>
        <begin position="1"/>
        <end position="24"/>
    </location>
</feature>
<dbReference type="InterPro" id="IPR019845">
    <property type="entry name" value="Squalene/phytoene_synthase_CS"/>
</dbReference>
<reference evidence="4" key="1">
    <citation type="journal article" date="2014" name="Int. J. Syst. Evol. Microbiol.">
        <title>Complete genome sequence of Corynebacterium casei LMG S-19264T (=DSM 44701T), isolated from a smear-ripened cheese.</title>
        <authorList>
            <consortium name="US DOE Joint Genome Institute (JGI-PGF)"/>
            <person name="Walter F."/>
            <person name="Albersmeier A."/>
            <person name="Kalinowski J."/>
            <person name="Ruckert C."/>
        </authorList>
    </citation>
    <scope>NUCLEOTIDE SEQUENCE</scope>
    <source>
        <strain evidence="4">VKM Ac-1069</strain>
    </source>
</reference>
<keyword evidence="2" id="KW-0808">Transferase</keyword>
<evidence type="ECO:0000256" key="1">
    <source>
        <dbReference type="ARBA" id="ARBA00004684"/>
    </source>
</evidence>
<dbReference type="Proteomes" id="UP001143463">
    <property type="component" value="Unassembled WGS sequence"/>
</dbReference>
<keyword evidence="5" id="KW-1185">Reference proteome</keyword>
<comment type="caution">
    <text evidence="4">The sequence shown here is derived from an EMBL/GenBank/DDBJ whole genome shotgun (WGS) entry which is preliminary data.</text>
</comment>
<feature type="region of interest" description="Disordered" evidence="3">
    <location>
        <begin position="1"/>
        <end position="50"/>
    </location>
</feature>
<dbReference type="Gene3D" id="1.10.600.10">
    <property type="entry name" value="Farnesyl Diphosphate Synthase"/>
    <property type="match status" value="1"/>
</dbReference>
<comment type="pathway">
    <text evidence="1">Carotenoid biosynthesis; phytoene biosynthesis.</text>
</comment>
<dbReference type="PANTHER" id="PTHR31480">
    <property type="entry name" value="BIFUNCTIONAL LYCOPENE CYCLASE/PHYTOENE SYNTHASE"/>
    <property type="match status" value="1"/>
</dbReference>
<evidence type="ECO:0000256" key="2">
    <source>
        <dbReference type="ARBA" id="ARBA00022679"/>
    </source>
</evidence>
<proteinExistence type="predicted"/>
<dbReference type="GO" id="GO:0004311">
    <property type="term" value="F:geranylgeranyl diphosphate synthase activity"/>
    <property type="evidence" value="ECO:0007669"/>
    <property type="project" value="InterPro"/>
</dbReference>
<name>A0A9W6NXB7_9PSEU</name>
<accession>A0A9W6NXB7</accession>
<evidence type="ECO:0000313" key="5">
    <source>
        <dbReference type="Proteomes" id="UP001143463"/>
    </source>
</evidence>
<dbReference type="SFLD" id="SFLDG01212">
    <property type="entry name" value="Phytoene_synthase_like"/>
    <property type="match status" value="1"/>
</dbReference>
<protein>
    <submittedName>
        <fullName evidence="4">Phytoene synthase</fullName>
    </submittedName>
</protein>
<gene>
    <name evidence="4" type="primary">crtB</name>
    <name evidence="4" type="ORF">GCM10017577_44430</name>
</gene>
<dbReference type="RefSeq" id="WP_197040571.1">
    <property type="nucleotide sequence ID" value="NZ_BAAAUZ010000017.1"/>
</dbReference>
<evidence type="ECO:0000256" key="3">
    <source>
        <dbReference type="SAM" id="MobiDB-lite"/>
    </source>
</evidence>
<dbReference type="GO" id="GO:0051996">
    <property type="term" value="F:squalene synthase [NAD(P)H] activity"/>
    <property type="evidence" value="ECO:0007669"/>
    <property type="project" value="InterPro"/>
</dbReference>
<dbReference type="SFLD" id="SFLDS00005">
    <property type="entry name" value="Isoprenoid_Synthase_Type_I"/>
    <property type="match status" value="1"/>
</dbReference>
<reference evidence="4" key="2">
    <citation type="submission" date="2023-01" db="EMBL/GenBank/DDBJ databases">
        <authorList>
            <person name="Sun Q."/>
            <person name="Evtushenko L."/>
        </authorList>
    </citation>
    <scope>NUCLEOTIDE SEQUENCE</scope>
    <source>
        <strain evidence="4">VKM Ac-1069</strain>
    </source>
</reference>
<dbReference type="PROSITE" id="PS01045">
    <property type="entry name" value="SQUALEN_PHYTOEN_SYN_2"/>
    <property type="match status" value="1"/>
</dbReference>
<dbReference type="InterPro" id="IPR033904">
    <property type="entry name" value="Trans_IPPS_HH"/>
</dbReference>
<dbReference type="Pfam" id="PF00494">
    <property type="entry name" value="SQS_PSY"/>
    <property type="match status" value="1"/>
</dbReference>
<dbReference type="EMBL" id="BSFQ01000020">
    <property type="protein sequence ID" value="GLL13300.1"/>
    <property type="molecule type" value="Genomic_DNA"/>
</dbReference>
<evidence type="ECO:0000313" key="4">
    <source>
        <dbReference type="EMBL" id="GLL13300.1"/>
    </source>
</evidence>
<dbReference type="SUPFAM" id="SSF48576">
    <property type="entry name" value="Terpenoid synthases"/>
    <property type="match status" value="1"/>
</dbReference>
<dbReference type="SFLD" id="SFLDG01018">
    <property type="entry name" value="Squalene/Phytoene_Synthase_Lik"/>
    <property type="match status" value="1"/>
</dbReference>
<dbReference type="InterPro" id="IPR002060">
    <property type="entry name" value="Squ/phyt_synthse"/>
</dbReference>
<dbReference type="CDD" id="cd00683">
    <property type="entry name" value="Trans_IPPS_HH"/>
    <property type="match status" value="1"/>
</dbReference>
<sequence>MTDPSRPAATTAAPTERSPAGDGTATDRDTLTDTGTDNTDTDTDTDTDRTDYTADLSAAYAACEEITRREARNFSYGIRLLPTPKRAALSAVYALARRIDDIGDGDFDPPGGAVAVSFAQKAAALAAVRASVQAMREQTPDPFDPVLVGVTDAARRYPIPLGAFEELVDGVEADARMDHAAEQLGGDGARGVDRQIDGARGVDHQNEAARPHATFDDMTVYCRQVAGSVGRLCLGIFGSRPDEHAVEYADRLGIALQQTNILRDLREDLRNGRVYLPTEELARFGAELRLDAAGALDDPDGALAAYIRFAADRARDWYAEGLKLLPLLDRRSAACAGAMAGIYRRLLEDIAADPRSVYAQRRSLSGAQKIGVALRALAGRTV</sequence>
<dbReference type="GO" id="GO:0016117">
    <property type="term" value="P:carotenoid biosynthetic process"/>
    <property type="evidence" value="ECO:0007669"/>
    <property type="project" value="UniProtKB-ARBA"/>
</dbReference>
<dbReference type="AlphaFoldDB" id="A0A9W6NXB7"/>